<evidence type="ECO:0000313" key="2">
    <source>
        <dbReference type="Proteomes" id="UP001528411"/>
    </source>
</evidence>
<dbReference type="EMBL" id="JAQOMS010000002">
    <property type="protein sequence ID" value="MDC2890025.1"/>
    <property type="molecule type" value="Genomic_DNA"/>
</dbReference>
<accession>A0ABT5FEP3</accession>
<protein>
    <submittedName>
        <fullName evidence="1">Glycosyltransferase</fullName>
    </submittedName>
</protein>
<organism evidence="1 2">
    <name type="scientific">Psychrosphaera algicola</name>
    <dbReference type="NCBI Taxonomy" id="3023714"/>
    <lineage>
        <taxon>Bacteria</taxon>
        <taxon>Pseudomonadati</taxon>
        <taxon>Pseudomonadota</taxon>
        <taxon>Gammaproteobacteria</taxon>
        <taxon>Alteromonadales</taxon>
        <taxon>Pseudoalteromonadaceae</taxon>
        <taxon>Psychrosphaera</taxon>
    </lineage>
</organism>
<keyword evidence="2" id="KW-1185">Reference proteome</keyword>
<dbReference type="Pfam" id="PF13692">
    <property type="entry name" value="Glyco_trans_1_4"/>
    <property type="match status" value="1"/>
</dbReference>
<proteinExistence type="predicted"/>
<gene>
    <name evidence="1" type="ORF">PN838_16200</name>
</gene>
<dbReference type="Gene3D" id="3.40.50.2000">
    <property type="entry name" value="Glycogen Phosphorylase B"/>
    <property type="match status" value="1"/>
</dbReference>
<name>A0ABT5FEP3_9GAMM</name>
<sequence length="91" mass="9767">MSSRGEGSPNVLTEALACGTPAVATKVGSVPEIMASEPDLGDVVENDDLAGLTKALDVVLSNTYDREEAAKRFNKYTWDWCAATVNKFLFP</sequence>
<reference evidence="1 2" key="1">
    <citation type="submission" date="2023-01" db="EMBL/GenBank/DDBJ databases">
        <title>Psychrosphaera sp. nov., isolated from marine algae.</title>
        <authorList>
            <person name="Bayburt H."/>
            <person name="Choi B.J."/>
            <person name="Kim J.M."/>
            <person name="Choi D.G."/>
            <person name="Jeon C.O."/>
        </authorList>
    </citation>
    <scope>NUCLEOTIDE SEQUENCE [LARGE SCALE GENOMIC DNA]</scope>
    <source>
        <strain evidence="1 2">G1-22</strain>
    </source>
</reference>
<dbReference type="Proteomes" id="UP001528411">
    <property type="component" value="Unassembled WGS sequence"/>
</dbReference>
<comment type="caution">
    <text evidence="1">The sequence shown here is derived from an EMBL/GenBank/DDBJ whole genome shotgun (WGS) entry which is preliminary data.</text>
</comment>
<evidence type="ECO:0000313" key="1">
    <source>
        <dbReference type="EMBL" id="MDC2890025.1"/>
    </source>
</evidence>
<dbReference type="SUPFAM" id="SSF53756">
    <property type="entry name" value="UDP-Glycosyltransferase/glycogen phosphorylase"/>
    <property type="match status" value="1"/>
</dbReference>
<dbReference type="RefSeq" id="WP_272181329.1">
    <property type="nucleotide sequence ID" value="NZ_JAQOMS010000002.1"/>
</dbReference>